<gene>
    <name evidence="1" type="ORF">GL50803_005536</name>
</gene>
<dbReference type="HOGENOM" id="CLU_407387_0_0_1"/>
<keyword evidence="2" id="KW-1185">Reference proteome</keyword>
<dbReference type="VEuPathDB" id="GiardiaDB:GL50803_5536"/>
<dbReference type="PANTHER" id="PTHR33538">
    <property type="entry name" value="PROTEIN GAMETE EXPRESSED 1"/>
    <property type="match status" value="1"/>
</dbReference>
<evidence type="ECO:0000313" key="2">
    <source>
        <dbReference type="Proteomes" id="UP000001548"/>
    </source>
</evidence>
<comment type="caution">
    <text evidence="1">The sequence shown here is derived from an EMBL/GenBank/DDBJ whole genome shotgun (WGS) entry which is preliminary data.</text>
</comment>
<dbReference type="Proteomes" id="UP000001548">
    <property type="component" value="Unassembled WGS sequence"/>
</dbReference>
<sequence>MLIWTLLFSAVAQQAALLDIYLRGQKAYGDIAAAASEHNCIAEVSKDMVPMCKKILLQSDHEAEGETIQRILALRLTNCYLEMAGMSPINCSVTGWKGTILGSFGVSKAKSVSRAMAECLKRIGEQNSGAAFQVFVQQLGRVFDICMYLDAKDFQRQSAEAAETLLRSSKDASALITSVLGTVQGSYEILEGYVRLLDTLSKNLTRVETTAREDQDHILRSLMAIRLSMQDGEKELNDLMLHTASLQEQVLHKVDYSVTTLYSRLDTINDQLEVLGEGAKQLTDNVSAISQRLETVSNDTDALSEKFQHLSEAVDESRKVIEANQEASRDIMVNTRLAMESIEQQAKKQAKTLSNINSAVGSISSGLGGDGSSESSWKRVGPLQLLWKLERAAPGGILWYLALHICAQTLIKLGASGRHAVSVKRVALLVVLLSYGAELLINTTLNKILTAIWLYGCAPFIALFGRVAEWFRIRRIRRFLFLSCEGNEPCLRSYESQVRITPGMGYKEIFYGYMYGLWESDYVDVLSATSLHSKFGCSSETHDCFLQYAHDVTKFSISSGAVSTVVRLVSSAGLALYVLTAVLNIPRLRFPFENIYTSFIQERDAIGEPAAGLQRQNFRINEETLRLSTLESQRRTEPGVSDHSVVAAKKGNVRAARREYTLAHKKRSRASSVSL</sequence>
<dbReference type="PANTHER" id="PTHR33538:SF2">
    <property type="entry name" value="PROTEIN GAMETE EXPRESSED 1"/>
    <property type="match status" value="1"/>
</dbReference>
<accession>D3KGQ0</accession>
<name>D3KGQ0_GIAIC</name>
<protein>
    <submittedName>
        <fullName evidence="1">Uncharacterized protein</fullName>
    </submittedName>
</protein>
<proteinExistence type="predicted"/>
<dbReference type="OMA" id="NCYLEMA"/>
<evidence type="ECO:0000313" key="1">
    <source>
        <dbReference type="EMBL" id="KAE8306106.1"/>
    </source>
</evidence>
<dbReference type="AlphaFoldDB" id="D3KGQ0"/>
<dbReference type="InterPro" id="IPR040346">
    <property type="entry name" value="GEX1/Brambleberry"/>
</dbReference>
<reference evidence="1 2" key="1">
    <citation type="journal article" date="2007" name="Science">
        <title>Genomic minimalism in the early diverging intestinal parasite Giardia lamblia.</title>
        <authorList>
            <person name="Morrison H.G."/>
            <person name="McArthur A.G."/>
            <person name="Gillin F.D."/>
            <person name="Aley S.B."/>
            <person name="Adam R.D."/>
            <person name="Olsen G.J."/>
            <person name="Best A.A."/>
            <person name="Cande W.Z."/>
            <person name="Chen F."/>
            <person name="Cipriano M.J."/>
            <person name="Davids B.J."/>
            <person name="Dawson S.C."/>
            <person name="Elmendorf H.G."/>
            <person name="Hehl A.B."/>
            <person name="Holder M.E."/>
            <person name="Huse S.M."/>
            <person name="Kim U.U."/>
            <person name="Lasek-Nesselquist E."/>
            <person name="Manning G."/>
            <person name="Nigam A."/>
            <person name="Nixon J.E."/>
            <person name="Palm D."/>
            <person name="Passamaneck N.E."/>
            <person name="Prabhu A."/>
            <person name="Reich C.I."/>
            <person name="Reiner D.S."/>
            <person name="Samuelson J."/>
            <person name="Svard S.G."/>
            <person name="Sogin M.L."/>
        </authorList>
    </citation>
    <scope>NUCLEOTIDE SEQUENCE [LARGE SCALE GENOMIC DNA]</scope>
    <source>
        <strain evidence="1 2">WB C6</strain>
    </source>
</reference>
<dbReference type="EMBL" id="AACB03000001">
    <property type="protein sequence ID" value="KAE8306106.1"/>
    <property type="molecule type" value="Genomic_DNA"/>
</dbReference>
<organism evidence="1 2">
    <name type="scientific">Giardia intestinalis (strain ATCC 50803 / WB clone C6)</name>
    <name type="common">Giardia lamblia</name>
    <dbReference type="NCBI Taxonomy" id="184922"/>
    <lineage>
        <taxon>Eukaryota</taxon>
        <taxon>Metamonada</taxon>
        <taxon>Diplomonadida</taxon>
        <taxon>Hexamitidae</taxon>
        <taxon>Giardiinae</taxon>
        <taxon>Giardia</taxon>
    </lineage>
</organism>